<dbReference type="PANTHER" id="PTHR21963">
    <property type="entry name" value="PF6"/>
    <property type="match status" value="1"/>
</dbReference>
<feature type="region of interest" description="Disordered" evidence="1">
    <location>
        <begin position="853"/>
        <end position="982"/>
    </location>
</feature>
<dbReference type="GO" id="GO:0003351">
    <property type="term" value="P:epithelial cilium movement involved in extracellular fluid movement"/>
    <property type="evidence" value="ECO:0007669"/>
    <property type="project" value="TreeGrafter"/>
</dbReference>
<feature type="compositionally biased region" description="Basic and acidic residues" evidence="1">
    <location>
        <begin position="911"/>
        <end position="925"/>
    </location>
</feature>
<dbReference type="PANTHER" id="PTHR21963:SF1">
    <property type="entry name" value="SPERM-ASSOCIATED ANTIGEN 17"/>
    <property type="match status" value="1"/>
</dbReference>
<evidence type="ECO:0000256" key="1">
    <source>
        <dbReference type="SAM" id="MobiDB-lite"/>
    </source>
</evidence>
<dbReference type="STRING" id="75743.A0A401NLN3"/>
<protein>
    <recommendedName>
        <fullName evidence="4">Sperm associated antigen 17</fullName>
    </recommendedName>
</protein>
<gene>
    <name evidence="2" type="ORF">scyTo_0004155</name>
</gene>
<dbReference type="Proteomes" id="UP000288216">
    <property type="component" value="Unassembled WGS sequence"/>
</dbReference>
<dbReference type="EMBL" id="BFAA01001205">
    <property type="protein sequence ID" value="GCB61798.1"/>
    <property type="molecule type" value="Genomic_DNA"/>
</dbReference>
<proteinExistence type="predicted"/>
<accession>A0A401NLN3</accession>
<dbReference type="GO" id="GO:1904158">
    <property type="term" value="P:axonemal central apparatus assembly"/>
    <property type="evidence" value="ECO:0007669"/>
    <property type="project" value="TreeGrafter"/>
</dbReference>
<feature type="region of interest" description="Disordered" evidence="1">
    <location>
        <begin position="147"/>
        <end position="188"/>
    </location>
</feature>
<reference evidence="2 3" key="1">
    <citation type="journal article" date="2018" name="Nat. Ecol. Evol.">
        <title>Shark genomes provide insights into elasmobranch evolution and the origin of vertebrates.</title>
        <authorList>
            <person name="Hara Y"/>
            <person name="Yamaguchi K"/>
            <person name="Onimaru K"/>
            <person name="Kadota M"/>
            <person name="Koyanagi M"/>
            <person name="Keeley SD"/>
            <person name="Tatsumi K"/>
            <person name="Tanaka K"/>
            <person name="Motone F"/>
            <person name="Kageyama Y"/>
            <person name="Nozu R"/>
            <person name="Adachi N"/>
            <person name="Nishimura O"/>
            <person name="Nakagawa R"/>
            <person name="Tanegashima C"/>
            <person name="Kiyatake I"/>
            <person name="Matsumoto R"/>
            <person name="Murakumo K"/>
            <person name="Nishida K"/>
            <person name="Terakita A"/>
            <person name="Kuratani S"/>
            <person name="Sato K"/>
            <person name="Hyodo S Kuraku.S."/>
        </authorList>
    </citation>
    <scope>NUCLEOTIDE SEQUENCE [LARGE SCALE GENOMIC DNA]</scope>
</reference>
<evidence type="ECO:0000313" key="3">
    <source>
        <dbReference type="Proteomes" id="UP000288216"/>
    </source>
</evidence>
<organism evidence="2 3">
    <name type="scientific">Scyliorhinus torazame</name>
    <name type="common">Cloudy catshark</name>
    <name type="synonym">Catulus torazame</name>
    <dbReference type="NCBI Taxonomy" id="75743"/>
    <lineage>
        <taxon>Eukaryota</taxon>
        <taxon>Metazoa</taxon>
        <taxon>Chordata</taxon>
        <taxon>Craniata</taxon>
        <taxon>Vertebrata</taxon>
        <taxon>Chondrichthyes</taxon>
        <taxon>Elasmobranchii</taxon>
        <taxon>Galeomorphii</taxon>
        <taxon>Galeoidea</taxon>
        <taxon>Carcharhiniformes</taxon>
        <taxon>Scyliorhinidae</taxon>
        <taxon>Scyliorhinus</taxon>
    </lineage>
</organism>
<name>A0A401NLN3_SCYTO</name>
<evidence type="ECO:0008006" key="4">
    <source>
        <dbReference type="Google" id="ProtNLM"/>
    </source>
</evidence>
<dbReference type="OMA" id="YSHRITH"/>
<evidence type="ECO:0000313" key="2">
    <source>
        <dbReference type="EMBL" id="GCB61798.1"/>
    </source>
</evidence>
<feature type="compositionally biased region" description="Basic and acidic residues" evidence="1">
    <location>
        <begin position="959"/>
        <end position="970"/>
    </location>
</feature>
<dbReference type="OrthoDB" id="10257153at2759"/>
<dbReference type="AlphaFoldDB" id="A0A401NLN3"/>
<keyword evidence="3" id="KW-1185">Reference proteome</keyword>
<dbReference type="GO" id="GO:0005576">
    <property type="term" value="C:extracellular region"/>
    <property type="evidence" value="ECO:0007669"/>
    <property type="project" value="GOC"/>
</dbReference>
<feature type="compositionally biased region" description="Basic and acidic residues" evidence="1">
    <location>
        <begin position="933"/>
        <end position="951"/>
    </location>
</feature>
<dbReference type="InterPro" id="IPR026173">
    <property type="entry name" value="SPAG17"/>
</dbReference>
<sequence length="1019" mass="117055">MAPKKAKEPKAAKEPQVIPKAWEPLLLETPLEEDQWRPAIYFTVGEKIENELFLAALAAAINVPLRKLFSVISWEGTMKQVVDLGNPKGKRPSDLPMFYEVTEVAWETLAKGEELSLLQLTEIVKFQILCLKQKDLQKRGNENKVTVVEEEATMPASANKKKTDKKSAGKGKGKPERKSPEPPISRRNTKLLKRGEVEFVDRIINDEPDDGPQHYIIIQGFQNLQFLLMLGELGIHISAVIMISYEKNESFLKVDAVESEVDHSESFEAVEAEKKQKEDANKSLENFWKYLEPVLNSGKHGSKLFDIARLRYTVKEAILPQDWDNDDMKLEFGATIFDDIASMIYDCEDWKRQHRNFLRNVKMITVPKTSKKEEIFSVPSQFGRRKSTSPAREKVSTSAPLLDMRYYNDLMSLVPLESLSVPLILHCILEQVVATAESLTPPSELIPKPRKDGLEQSLAEHMISTVLSLSMPEDKKQELIEEFGEFPEKPMNNLFTRESMQGMKDRIMIEEFKKYEQNKPREEPKQPLLLNLHDILTWRTHHLKILQGFDPAKIEQQMMKKLPLEKFLNFTPPLPEADAKRLASIHELMYHCTNENVTNSEVERAFKLFVFESMKFTKVKESGELEEKTDMLGEILESGYIPWDDPGKFAKEMKRIHSAKKTHKKSNGVCAEGAETCPFKFSGSRSRENSTSSMEQPCSVHFEHTSEVVGEKNRKDSLTDAEDKKDNADNLKIDIKYIKNLQLRSLVEWSFAEQHDPFVLIQVLQEAIQFYRCVDTYYYRQDNSILLVLHNPMNRRRQSNQSWETALHSNVGFRNYLEYVAHSISDWVDKEEAKYQAELTAKEMEPLKLPKSLSEVFPESVSSGSDKQKKGKTGSASKARMSITGPQTKSEIEEEEEKNGTFIREGTLKAWKKDQNRLKEEEQKKQEKKGKKERPASKKKEESVHPLEAKSSRLSKKSLKLENKIAKEEQETVSETEPEVQEPAVEPIKKFYQVSAFLYICQNINTVTPNDKITKVVTN</sequence>
<feature type="compositionally biased region" description="Acidic residues" evidence="1">
    <location>
        <begin position="971"/>
        <end position="980"/>
    </location>
</feature>
<dbReference type="GO" id="GO:1990716">
    <property type="term" value="C:axonemal central apparatus"/>
    <property type="evidence" value="ECO:0007669"/>
    <property type="project" value="TreeGrafter"/>
</dbReference>
<feature type="compositionally biased region" description="Basic residues" evidence="1">
    <location>
        <begin position="159"/>
        <end position="172"/>
    </location>
</feature>
<comment type="caution">
    <text evidence="2">The sequence shown here is derived from an EMBL/GenBank/DDBJ whole genome shotgun (WGS) entry which is preliminary data.</text>
</comment>